<evidence type="ECO:0000256" key="1">
    <source>
        <dbReference type="SAM" id="Coils"/>
    </source>
</evidence>
<name>A0ABS1HC41_9BACL</name>
<sequence>MIQSFSREELKKDVFAFLHKVQSDLENHITSLDRQINALHKEITLEFQQLSNSKLESIVELSRVYKLKMKDCARDLIKIEEARKELNELIQLIKEKLTQELQGYDLDYLCQFFFSKIELNYEFIIYHVTFGAYFESEEYDEHRA</sequence>
<dbReference type="EMBL" id="JAEOAH010000045">
    <property type="protein sequence ID" value="MBK3496990.1"/>
    <property type="molecule type" value="Genomic_DNA"/>
</dbReference>
<reference evidence="2 3" key="1">
    <citation type="submission" date="2020-12" db="EMBL/GenBank/DDBJ databases">
        <title>YIM B01967 draft genome.</title>
        <authorList>
            <person name="Yan X."/>
        </authorList>
    </citation>
    <scope>NUCLEOTIDE SEQUENCE [LARGE SCALE GENOMIC DNA]</scope>
    <source>
        <strain evidence="2 3">YIM B01967</strain>
    </source>
</reference>
<protein>
    <submittedName>
        <fullName evidence="2">Uncharacterized protein</fullName>
    </submittedName>
</protein>
<keyword evidence="1" id="KW-0175">Coiled coil</keyword>
<dbReference type="RefSeq" id="WP_200750297.1">
    <property type="nucleotide sequence ID" value="NZ_JAEOAH010000045.1"/>
</dbReference>
<organism evidence="2 3">
    <name type="scientific">Viridibacillus soli</name>
    <dbReference type="NCBI Taxonomy" id="2798301"/>
    <lineage>
        <taxon>Bacteria</taxon>
        <taxon>Bacillati</taxon>
        <taxon>Bacillota</taxon>
        <taxon>Bacilli</taxon>
        <taxon>Bacillales</taxon>
        <taxon>Caryophanaceae</taxon>
        <taxon>Viridibacillus</taxon>
    </lineage>
</organism>
<keyword evidence="3" id="KW-1185">Reference proteome</keyword>
<feature type="coiled-coil region" evidence="1">
    <location>
        <begin position="69"/>
        <end position="99"/>
    </location>
</feature>
<comment type="caution">
    <text evidence="2">The sequence shown here is derived from an EMBL/GenBank/DDBJ whole genome shotgun (WGS) entry which is preliminary data.</text>
</comment>
<dbReference type="Proteomes" id="UP000618943">
    <property type="component" value="Unassembled WGS sequence"/>
</dbReference>
<evidence type="ECO:0000313" key="2">
    <source>
        <dbReference type="EMBL" id="MBK3496990.1"/>
    </source>
</evidence>
<evidence type="ECO:0000313" key="3">
    <source>
        <dbReference type="Proteomes" id="UP000618943"/>
    </source>
</evidence>
<accession>A0ABS1HC41</accession>
<proteinExistence type="predicted"/>
<gene>
    <name evidence="2" type="ORF">JFL43_19425</name>
</gene>